<comment type="caution">
    <text evidence="2">The sequence shown here is derived from an EMBL/GenBank/DDBJ whole genome shotgun (WGS) entry which is preliminary data.</text>
</comment>
<keyword evidence="1" id="KW-0472">Membrane</keyword>
<feature type="transmembrane region" description="Helical" evidence="1">
    <location>
        <begin position="12"/>
        <end position="30"/>
    </location>
</feature>
<proteinExistence type="predicted"/>
<evidence type="ECO:0000313" key="2">
    <source>
        <dbReference type="EMBL" id="RAK64015.1"/>
    </source>
</evidence>
<keyword evidence="1" id="KW-0812">Transmembrane</keyword>
<accession>A0A328BBJ2</accession>
<protein>
    <submittedName>
        <fullName evidence="2">Uncharacterized protein</fullName>
    </submittedName>
</protein>
<dbReference type="Pfam" id="PF20136">
    <property type="entry name" value="DUF6526"/>
    <property type="match status" value="1"/>
</dbReference>
<sequence length="147" mass="16691">MAEARFTRKYHAPHHFVAVPAALIMALYTGRRYWAVAGNGSDDSRVWFCLLALSVLLLISLVMLRQHYALTLQDRLARLEVRQRYFELTGQRFQPLEQQLSLGQVLSLRFAADAELPALAAATVAEKLTPADIRARIQNFQPDPMRV</sequence>
<keyword evidence="3" id="KW-1185">Reference proteome</keyword>
<reference evidence="3" key="1">
    <citation type="submission" date="2018-05" db="EMBL/GenBank/DDBJ databases">
        <authorList>
            <person name="Nie L."/>
        </authorList>
    </citation>
    <scope>NUCLEOTIDE SEQUENCE [LARGE SCALE GENOMIC DNA]</scope>
    <source>
        <strain evidence="3">NL</strain>
    </source>
</reference>
<dbReference type="AlphaFoldDB" id="A0A328BBJ2"/>
<evidence type="ECO:0000313" key="3">
    <source>
        <dbReference type="Proteomes" id="UP000248553"/>
    </source>
</evidence>
<keyword evidence="1" id="KW-1133">Transmembrane helix</keyword>
<evidence type="ECO:0000256" key="1">
    <source>
        <dbReference type="SAM" id="Phobius"/>
    </source>
</evidence>
<organism evidence="2 3">
    <name type="scientific">Hymenobacter edaphi</name>
    <dbReference type="NCBI Taxonomy" id="2211146"/>
    <lineage>
        <taxon>Bacteria</taxon>
        <taxon>Pseudomonadati</taxon>
        <taxon>Bacteroidota</taxon>
        <taxon>Cytophagia</taxon>
        <taxon>Cytophagales</taxon>
        <taxon>Hymenobacteraceae</taxon>
        <taxon>Hymenobacter</taxon>
    </lineage>
</organism>
<feature type="transmembrane region" description="Helical" evidence="1">
    <location>
        <begin position="45"/>
        <end position="64"/>
    </location>
</feature>
<name>A0A328BBJ2_9BACT</name>
<dbReference type="EMBL" id="QHKM01000007">
    <property type="protein sequence ID" value="RAK64015.1"/>
    <property type="molecule type" value="Genomic_DNA"/>
</dbReference>
<dbReference type="Proteomes" id="UP000248553">
    <property type="component" value="Unassembled WGS sequence"/>
</dbReference>
<dbReference type="RefSeq" id="WP_111479736.1">
    <property type="nucleotide sequence ID" value="NZ_QHKM01000007.1"/>
</dbReference>
<gene>
    <name evidence="2" type="ORF">DLM85_18885</name>
</gene>
<dbReference type="InterPro" id="IPR045385">
    <property type="entry name" value="DUF6526"/>
</dbReference>